<keyword evidence="16" id="KW-1185">Reference proteome</keyword>
<dbReference type="RefSeq" id="WP_117385044.1">
    <property type="nucleotide sequence ID" value="NZ_QWDE01000007.1"/>
</dbReference>
<dbReference type="InterPro" id="IPR000531">
    <property type="entry name" value="Beta-barrel_TonB"/>
</dbReference>
<evidence type="ECO:0000256" key="4">
    <source>
        <dbReference type="ARBA" id="ARBA00022496"/>
    </source>
</evidence>
<dbReference type="SUPFAM" id="SSF56935">
    <property type="entry name" value="Porins"/>
    <property type="match status" value="1"/>
</dbReference>
<dbReference type="Gene3D" id="2.40.170.20">
    <property type="entry name" value="TonB-dependent receptor, beta-barrel domain"/>
    <property type="match status" value="1"/>
</dbReference>
<dbReference type="Pfam" id="PF07715">
    <property type="entry name" value="Plug"/>
    <property type="match status" value="1"/>
</dbReference>
<protein>
    <submittedName>
        <fullName evidence="15">SusC/RagA family TonB-linked outer membrane protein</fullName>
    </submittedName>
</protein>
<evidence type="ECO:0000256" key="8">
    <source>
        <dbReference type="ARBA" id="ARBA00023077"/>
    </source>
</evidence>
<dbReference type="InterPro" id="IPR011662">
    <property type="entry name" value="Secretin/TonB_short_N"/>
</dbReference>
<dbReference type="InterPro" id="IPR012910">
    <property type="entry name" value="Plug_dom"/>
</dbReference>
<evidence type="ECO:0000256" key="10">
    <source>
        <dbReference type="ARBA" id="ARBA00023170"/>
    </source>
</evidence>
<dbReference type="InterPro" id="IPR036942">
    <property type="entry name" value="Beta-barrel_TonB_sf"/>
</dbReference>
<feature type="domain" description="Secretin/TonB short N-terminal" evidence="14">
    <location>
        <begin position="69"/>
        <end position="120"/>
    </location>
</feature>
<keyword evidence="6" id="KW-0732">Signal</keyword>
<evidence type="ECO:0000256" key="3">
    <source>
        <dbReference type="ARBA" id="ARBA00022452"/>
    </source>
</evidence>
<dbReference type="Gene3D" id="2.170.130.10">
    <property type="entry name" value="TonB-dependent receptor, plug domain"/>
    <property type="match status" value="1"/>
</dbReference>
<evidence type="ECO:0000256" key="2">
    <source>
        <dbReference type="ARBA" id="ARBA00022448"/>
    </source>
</evidence>
<dbReference type="GO" id="GO:0015344">
    <property type="term" value="F:siderophore uptake transmembrane transporter activity"/>
    <property type="evidence" value="ECO:0007669"/>
    <property type="project" value="TreeGrafter"/>
</dbReference>
<keyword evidence="3 12" id="KW-1134">Transmembrane beta strand</keyword>
<comment type="similarity">
    <text evidence="12 13">Belongs to the TonB-dependent receptor family.</text>
</comment>
<keyword evidence="11 12" id="KW-0998">Cell outer membrane</keyword>
<evidence type="ECO:0000256" key="11">
    <source>
        <dbReference type="ARBA" id="ARBA00023237"/>
    </source>
</evidence>
<evidence type="ECO:0000313" key="15">
    <source>
        <dbReference type="EMBL" id="RFZ81144.1"/>
    </source>
</evidence>
<dbReference type="EMBL" id="QWDE01000007">
    <property type="protein sequence ID" value="RFZ81144.1"/>
    <property type="molecule type" value="Genomic_DNA"/>
</dbReference>
<dbReference type="SMART" id="SM00965">
    <property type="entry name" value="STN"/>
    <property type="match status" value="1"/>
</dbReference>
<dbReference type="OrthoDB" id="9768177at2"/>
<dbReference type="InterPro" id="IPR037066">
    <property type="entry name" value="Plug_dom_sf"/>
</dbReference>
<reference evidence="15 16" key="1">
    <citation type="submission" date="2018-08" db="EMBL/GenBank/DDBJ databases">
        <title>Mucilaginibacter terrae sp. nov., isolated from manganese diggings.</title>
        <authorList>
            <person name="Huang Y."/>
            <person name="Zhou Z."/>
        </authorList>
    </citation>
    <scope>NUCLEOTIDE SEQUENCE [LARGE SCALE GENOMIC DNA]</scope>
    <source>
        <strain evidence="15 16">ZH6</strain>
    </source>
</reference>
<dbReference type="GO" id="GO:0009279">
    <property type="term" value="C:cell outer membrane"/>
    <property type="evidence" value="ECO:0007669"/>
    <property type="project" value="UniProtKB-SubCell"/>
</dbReference>
<name>A0A3E2NJF8_9SPHI</name>
<evidence type="ECO:0000256" key="9">
    <source>
        <dbReference type="ARBA" id="ARBA00023136"/>
    </source>
</evidence>
<dbReference type="GO" id="GO:0044718">
    <property type="term" value="P:siderophore transmembrane transport"/>
    <property type="evidence" value="ECO:0007669"/>
    <property type="project" value="TreeGrafter"/>
</dbReference>
<dbReference type="PANTHER" id="PTHR30069:SF29">
    <property type="entry name" value="HEMOGLOBIN AND HEMOGLOBIN-HAPTOGLOBIN-BINDING PROTEIN 1-RELATED"/>
    <property type="match status" value="1"/>
</dbReference>
<dbReference type="NCBIfam" id="TIGR04057">
    <property type="entry name" value="SusC_RagA_signa"/>
    <property type="match status" value="1"/>
</dbReference>
<dbReference type="NCBIfam" id="TIGR04056">
    <property type="entry name" value="OMP_RagA_SusC"/>
    <property type="match status" value="1"/>
</dbReference>
<evidence type="ECO:0000256" key="5">
    <source>
        <dbReference type="ARBA" id="ARBA00022692"/>
    </source>
</evidence>
<gene>
    <name evidence="15" type="ORF">DYU05_20505</name>
</gene>
<dbReference type="Pfam" id="PF13715">
    <property type="entry name" value="CarbopepD_reg_2"/>
    <property type="match status" value="1"/>
</dbReference>
<keyword evidence="8 13" id="KW-0798">TonB box</keyword>
<dbReference type="InterPro" id="IPR008969">
    <property type="entry name" value="CarboxyPept-like_regulatory"/>
</dbReference>
<dbReference type="Pfam" id="PF07660">
    <property type="entry name" value="STN"/>
    <property type="match status" value="1"/>
</dbReference>
<evidence type="ECO:0000256" key="7">
    <source>
        <dbReference type="ARBA" id="ARBA00023004"/>
    </source>
</evidence>
<keyword evidence="2 12" id="KW-0813">Transport</keyword>
<keyword evidence="4" id="KW-0406">Ion transport</keyword>
<dbReference type="Gene3D" id="3.55.50.30">
    <property type="match status" value="1"/>
</dbReference>
<proteinExistence type="inferred from homology"/>
<keyword evidence="4" id="KW-0410">Iron transport</keyword>
<evidence type="ECO:0000256" key="6">
    <source>
        <dbReference type="ARBA" id="ARBA00022729"/>
    </source>
</evidence>
<organism evidence="15 16">
    <name type="scientific">Mucilaginibacter terrenus</name>
    <dbReference type="NCBI Taxonomy" id="2482727"/>
    <lineage>
        <taxon>Bacteria</taxon>
        <taxon>Pseudomonadati</taxon>
        <taxon>Bacteroidota</taxon>
        <taxon>Sphingobacteriia</taxon>
        <taxon>Sphingobacteriales</taxon>
        <taxon>Sphingobacteriaceae</taxon>
        <taxon>Mucilaginibacter</taxon>
    </lineage>
</organism>
<evidence type="ECO:0000259" key="14">
    <source>
        <dbReference type="SMART" id="SM00965"/>
    </source>
</evidence>
<keyword evidence="10" id="KW-0675">Receptor</keyword>
<keyword evidence="9 12" id="KW-0472">Membrane</keyword>
<dbReference type="InterPro" id="IPR023997">
    <property type="entry name" value="TonB-dep_OMP_SusC/RagA_CS"/>
</dbReference>
<dbReference type="Proteomes" id="UP000260823">
    <property type="component" value="Unassembled WGS sequence"/>
</dbReference>
<dbReference type="InterPro" id="IPR023996">
    <property type="entry name" value="TonB-dep_OMP_SusC/RagA"/>
</dbReference>
<dbReference type="SUPFAM" id="SSF49464">
    <property type="entry name" value="Carboxypeptidase regulatory domain-like"/>
    <property type="match status" value="1"/>
</dbReference>
<dbReference type="Pfam" id="PF00593">
    <property type="entry name" value="TonB_dep_Rec_b-barrel"/>
    <property type="match status" value="1"/>
</dbReference>
<evidence type="ECO:0000256" key="13">
    <source>
        <dbReference type="RuleBase" id="RU003357"/>
    </source>
</evidence>
<keyword evidence="7" id="KW-0408">Iron</keyword>
<evidence type="ECO:0000256" key="12">
    <source>
        <dbReference type="PROSITE-ProRule" id="PRU01360"/>
    </source>
</evidence>
<dbReference type="InterPro" id="IPR039426">
    <property type="entry name" value="TonB-dep_rcpt-like"/>
</dbReference>
<dbReference type="PROSITE" id="PS52016">
    <property type="entry name" value="TONB_DEPENDENT_REC_3"/>
    <property type="match status" value="1"/>
</dbReference>
<keyword evidence="5 12" id="KW-0812">Transmembrane</keyword>
<comment type="caution">
    <text evidence="15">The sequence shown here is derived from an EMBL/GenBank/DDBJ whole genome shotgun (WGS) entry which is preliminary data.</text>
</comment>
<accession>A0A3E2NJF8</accession>
<comment type="subcellular location">
    <subcellularLocation>
        <location evidence="1 12">Cell outer membrane</location>
        <topology evidence="1 12">Multi-pass membrane protein</topology>
    </subcellularLocation>
</comment>
<dbReference type="PANTHER" id="PTHR30069">
    <property type="entry name" value="TONB-DEPENDENT OUTER MEMBRANE RECEPTOR"/>
    <property type="match status" value="1"/>
</dbReference>
<dbReference type="Gene3D" id="2.60.40.1120">
    <property type="entry name" value="Carboxypeptidase-like, regulatory domain"/>
    <property type="match status" value="1"/>
</dbReference>
<evidence type="ECO:0000313" key="16">
    <source>
        <dbReference type="Proteomes" id="UP000260823"/>
    </source>
</evidence>
<evidence type="ECO:0000256" key="1">
    <source>
        <dbReference type="ARBA" id="ARBA00004571"/>
    </source>
</evidence>
<sequence>MKFHLRNPIPWYQIMRITFIQIFLLAVLSSMAYSNTINAQNVLDKKVTLSLSNMTLQDVLNYLQKNDNVKFIYSNNAINVNQQVTVNAVNQPLKTVLDQVLKTNGISYEVLKDRIVLGKLATAETTVNYADVKAATPITGKVVDQNGQAVIGASVLEKGTTNGITTDINGNFKLNVAGPSSVLVIAYIGFNSQEVAVGDQTALTITLVENVKSLNEVVVVGYGTQKRGSVTGAISSVKAADLQDQQLTRIDDALKGRTAGVNVVQSSGAPGSAPTVRVRGVTSINNSNPLYVIDGVVVDGGLDLVNPNDVESIDVLKDAAASIYGSRGSNGVIFITTKKGKQGPPKVSYNGYVGWQGPVSKPELVNATQYATLRNQSLTNDGKAALFANPSALGTGTNWQDEIFSNSAMIQNHNLALNGANDKANYYTSFGYLDQKGIVMPEISNYKKFTFTVNTSYKAKKWLTVGENFTYSYVRSRNNLNTNSVFGGPLSSALNLDPITPVTINDINAQPNASTYINNSANIIRNAQGLPYGISNYVSQEITNPLAYTQTQNGNYGYATNLLGNAFVEVEPIAGLKLRSQISAKQAYYGNESFTPIYYLNSSTSNLSNTSFYRENDRNLSWNIDNTATYSRAFGKHNFTALIGTSAQKQSGSGIAGTFIGLPVNTFAEASANYTLANVNKIANGFDNQPYTLASTFARLTYDYDGKWLFTGIIRRDGSSKFGSNNVYGVFPSGQVGYVMSKESWFPQNSFVNYFKLRGSYGIVGNEMSLNPFQYTATIGSGRNYIFGNPETVYVGYSPNAPSNPDLQWEETRSANIGFDATFLNNLTVTFDIYRKLTKGMLQTVQLPAYAGFAGQPSANIGDMENKGVELNLGYNNKIGQFSYNIGGNISYNHNEVTYLGSQINFFTVGSVQSSNYEIGRTAVGQPVGAFYGFQELGTFKSQAEVNAYTSSTGALIQPNAKAGDFKWQDVNNDGKIDASDRKYLGNPLPTFTYGVNLSANYKSFDLRLFGQGVWGNKIYQAYRRLDIASANYPVAALNAWSTENPTSNYPRLSDADPNNNFKNPSNFYLQSGAYFRIKTLQVGYALPSTFLKKADIQRARIFLSSNNLATITGYKGYDPEISGGIDMGIYPQARTFMVGLDITL</sequence>
<dbReference type="AlphaFoldDB" id="A0A3E2NJF8"/>